<dbReference type="Pfam" id="PF25390">
    <property type="entry name" value="WD40_RLD"/>
    <property type="match status" value="1"/>
</dbReference>
<evidence type="ECO:0000256" key="2">
    <source>
        <dbReference type="ARBA" id="ARBA00022737"/>
    </source>
</evidence>
<keyword evidence="1" id="KW-0344">Guanine-nucleotide releasing factor</keyword>
<evidence type="ECO:0000256" key="1">
    <source>
        <dbReference type="ARBA" id="ARBA00022658"/>
    </source>
</evidence>
<dbReference type="Pfam" id="PF00651">
    <property type="entry name" value="BTB"/>
    <property type="match status" value="1"/>
</dbReference>
<dbReference type="InterPro" id="IPR011333">
    <property type="entry name" value="SKP1/BTB/POZ_sf"/>
</dbReference>
<dbReference type="SUPFAM" id="SSF54695">
    <property type="entry name" value="POZ domain"/>
    <property type="match status" value="1"/>
</dbReference>
<dbReference type="SUPFAM" id="SSF50985">
    <property type="entry name" value="RCC1/BLIP-II"/>
    <property type="match status" value="1"/>
</dbReference>
<evidence type="ECO:0000313" key="6">
    <source>
        <dbReference type="Proteomes" id="UP001146793"/>
    </source>
</evidence>
<dbReference type="Gene3D" id="2.130.10.30">
    <property type="entry name" value="Regulator of chromosome condensation 1/beta-lactamase-inhibitor protein II"/>
    <property type="match status" value="1"/>
</dbReference>
<feature type="domain" description="BTB" evidence="4">
    <location>
        <begin position="445"/>
        <end position="524"/>
    </location>
</feature>
<gene>
    <name evidence="5" type="ORF">M0812_15414</name>
</gene>
<dbReference type="InterPro" id="IPR009091">
    <property type="entry name" value="RCC1/BLIP-II"/>
</dbReference>
<dbReference type="CDD" id="cd18186">
    <property type="entry name" value="BTB_POZ_ZBTB_KLHL-like"/>
    <property type="match status" value="1"/>
</dbReference>
<feature type="repeat" description="RCC1" evidence="3">
    <location>
        <begin position="190"/>
        <end position="242"/>
    </location>
</feature>
<dbReference type="InterPro" id="IPR000408">
    <property type="entry name" value="Reg_chr_condens"/>
</dbReference>
<dbReference type="AlphaFoldDB" id="A0AAV7ZBJ0"/>
<dbReference type="PRINTS" id="PR00633">
    <property type="entry name" value="RCCNDNSATION"/>
</dbReference>
<reference evidence="5" key="1">
    <citation type="submission" date="2022-08" db="EMBL/GenBank/DDBJ databases">
        <title>Novel sulphate-reducing endosymbionts in the free-living metamonad Anaeramoeba.</title>
        <authorList>
            <person name="Jerlstrom-Hultqvist J."/>
            <person name="Cepicka I."/>
            <person name="Gallot-Lavallee L."/>
            <person name="Salas-Leiva D."/>
            <person name="Curtis B.A."/>
            <person name="Zahonova K."/>
            <person name="Pipaliya S."/>
            <person name="Dacks J."/>
            <person name="Roger A.J."/>
        </authorList>
    </citation>
    <scope>NUCLEOTIDE SEQUENCE</scope>
    <source>
        <strain evidence="5">Busselton2</strain>
    </source>
</reference>
<dbReference type="Gene3D" id="3.30.710.10">
    <property type="entry name" value="Potassium Channel Kv1.1, Chain A"/>
    <property type="match status" value="1"/>
</dbReference>
<evidence type="ECO:0000313" key="5">
    <source>
        <dbReference type="EMBL" id="KAJ3439388.1"/>
    </source>
</evidence>
<evidence type="ECO:0000259" key="4">
    <source>
        <dbReference type="PROSITE" id="PS50097"/>
    </source>
</evidence>
<dbReference type="EMBL" id="JANTQA010000032">
    <property type="protein sequence ID" value="KAJ3439388.1"/>
    <property type="molecule type" value="Genomic_DNA"/>
</dbReference>
<dbReference type="PROSITE" id="PS50012">
    <property type="entry name" value="RCC1_3"/>
    <property type="match status" value="2"/>
</dbReference>
<dbReference type="InterPro" id="IPR051553">
    <property type="entry name" value="Ran_GTPase-activating"/>
</dbReference>
<feature type="repeat" description="RCC1" evidence="3">
    <location>
        <begin position="83"/>
        <end position="137"/>
    </location>
</feature>
<dbReference type="PANTHER" id="PTHR45982">
    <property type="entry name" value="REGULATOR OF CHROMOSOME CONDENSATION"/>
    <property type="match status" value="1"/>
</dbReference>
<name>A0AAV7ZBJ0_9EUKA</name>
<dbReference type="InterPro" id="IPR000210">
    <property type="entry name" value="BTB/POZ_dom"/>
</dbReference>
<dbReference type="Proteomes" id="UP001146793">
    <property type="component" value="Unassembled WGS sequence"/>
</dbReference>
<dbReference type="InterPro" id="IPR058923">
    <property type="entry name" value="RCC1-like_dom"/>
</dbReference>
<keyword evidence="2" id="KW-0677">Repeat</keyword>
<accession>A0AAV7ZBJ0</accession>
<organism evidence="5 6">
    <name type="scientific">Anaeramoeba flamelloides</name>
    <dbReference type="NCBI Taxonomy" id="1746091"/>
    <lineage>
        <taxon>Eukaryota</taxon>
        <taxon>Metamonada</taxon>
        <taxon>Anaeramoebidae</taxon>
        <taxon>Anaeramoeba</taxon>
    </lineage>
</organism>
<dbReference type="PROSITE" id="PS50097">
    <property type="entry name" value="BTB"/>
    <property type="match status" value="1"/>
</dbReference>
<protein>
    <recommendedName>
        <fullName evidence="4">BTB domain-containing protein</fullName>
    </recommendedName>
</protein>
<dbReference type="PANTHER" id="PTHR45982:SF1">
    <property type="entry name" value="REGULATOR OF CHROMOSOME CONDENSATION"/>
    <property type="match status" value="1"/>
</dbReference>
<proteinExistence type="predicted"/>
<evidence type="ECO:0000256" key="3">
    <source>
        <dbReference type="PROSITE-ProRule" id="PRU00235"/>
    </source>
</evidence>
<sequence length="561" mass="63432">MTEQIYCVNSKFNEFLVPKKIQNTYTAKKKIHTIVAGADNLFFLLEDNSLVSTMWSGPHFIKKETITKISGAYFSFMAITESGKCYVCGTNCNGQLGLGKSVSESKKPRLVKYLVDKNLLIRDVNCGNAQTYLITDQDMLYGMGWNNKGRLGLGTKNKQQVYFPEKIFENVSKVFCGNYADHFFFLTTSGELYAAGGGIYGKSGLGKTENSFLPEKIDTSFLGGDVVDICNGCDFSLLLDQSGSVYMCGKAILGSENQTIFRKVDALSGIHITNISCGGHFCVLKSESNNYYSSGTQNQMQSVENYSKEQCNLLKVPNFIKNSEYTIACGVSSTFIYPKKGQNTSINNFCSLSINGTFTDMEIQGINFHQSFLEFRIGQPIKKIISVIEILTKKEIEIFRSWVYSDLYLYNSVVKKALEKLGITDLKVKKFSNDLARYYNDEDSKDFIILVPVEDDDDDDEGEEEFEEIYVHKIVLLGRSGLFREMFKNVKEISNTVTDFSHKTIESLGLLIKYFYTNKIVLTADDDPELVYEELSDAKEYYQLDKNSNFSFELNKIKNKN</sequence>
<comment type="caution">
    <text evidence="5">The sequence shown here is derived from an EMBL/GenBank/DDBJ whole genome shotgun (WGS) entry which is preliminary data.</text>
</comment>